<dbReference type="Proteomes" id="UP000075531">
    <property type="component" value="Unassembled WGS sequence"/>
</dbReference>
<dbReference type="CDD" id="cd06223">
    <property type="entry name" value="PRTases_typeI"/>
    <property type="match status" value="1"/>
</dbReference>
<dbReference type="InterPro" id="IPR000836">
    <property type="entry name" value="PRTase_dom"/>
</dbReference>
<dbReference type="GO" id="GO:0004588">
    <property type="term" value="F:orotate phosphoribosyltransferase activity"/>
    <property type="evidence" value="ECO:0007669"/>
    <property type="project" value="UniProtKB-UniRule"/>
</dbReference>
<dbReference type="EMBL" id="LTBA01000046">
    <property type="protein sequence ID" value="KYH31476.1"/>
    <property type="molecule type" value="Genomic_DNA"/>
</dbReference>
<dbReference type="EC" id="2.4.2.10" evidence="2 7"/>
<accession>A0A151AUZ4</accession>
<evidence type="ECO:0000256" key="6">
    <source>
        <dbReference type="ARBA" id="ARBA00022975"/>
    </source>
</evidence>
<feature type="domain" description="Phosphoribosyltransferase" evidence="8">
    <location>
        <begin position="44"/>
        <end position="151"/>
    </location>
</feature>
<proteinExistence type="inferred from homology"/>
<comment type="caution">
    <text evidence="7">Lacks conserved residue(s) required for the propagation of feature annotation.</text>
</comment>
<evidence type="ECO:0000313" key="9">
    <source>
        <dbReference type="EMBL" id="KYH31476.1"/>
    </source>
</evidence>
<protein>
    <recommendedName>
        <fullName evidence="2 7">Orotate phosphoribosyltransferase</fullName>
        <shortName evidence="7">OPRT</shortName>
        <shortName evidence="7">OPRTase</shortName>
        <ecNumber evidence="2 7">2.4.2.10</ecNumber>
    </recommendedName>
</protein>
<comment type="catalytic activity">
    <reaction evidence="7">
        <text>orotidine 5'-phosphate + diphosphate = orotate + 5-phospho-alpha-D-ribose 1-diphosphate</text>
        <dbReference type="Rhea" id="RHEA:10380"/>
        <dbReference type="ChEBI" id="CHEBI:30839"/>
        <dbReference type="ChEBI" id="CHEBI:33019"/>
        <dbReference type="ChEBI" id="CHEBI:57538"/>
        <dbReference type="ChEBI" id="CHEBI:58017"/>
        <dbReference type="EC" id="2.4.2.10"/>
    </reaction>
</comment>
<feature type="binding site" evidence="7">
    <location>
        <position position="145"/>
    </location>
    <ligand>
        <name>orotate</name>
        <dbReference type="ChEBI" id="CHEBI:30839"/>
    </ligand>
</feature>
<dbReference type="GO" id="GO:0000287">
    <property type="term" value="F:magnesium ion binding"/>
    <property type="evidence" value="ECO:0007669"/>
    <property type="project" value="UniProtKB-UniRule"/>
</dbReference>
<evidence type="ECO:0000256" key="5">
    <source>
        <dbReference type="ARBA" id="ARBA00022842"/>
    </source>
</evidence>
<comment type="subunit">
    <text evidence="7">Homodimer.</text>
</comment>
<dbReference type="InterPro" id="IPR029057">
    <property type="entry name" value="PRTase-like"/>
</dbReference>
<dbReference type="OrthoDB" id="9783570at2"/>
<dbReference type="Gene3D" id="3.40.50.2020">
    <property type="match status" value="1"/>
</dbReference>
<dbReference type="PANTHER" id="PTHR19278">
    <property type="entry name" value="OROTATE PHOSPHORIBOSYLTRANSFERASE"/>
    <property type="match status" value="1"/>
</dbReference>
<evidence type="ECO:0000313" key="10">
    <source>
        <dbReference type="Proteomes" id="UP000075531"/>
    </source>
</evidence>
<dbReference type="UniPathway" id="UPA00070">
    <property type="reaction ID" value="UER00119"/>
</dbReference>
<reference evidence="9 10" key="1">
    <citation type="submission" date="2016-02" db="EMBL/GenBank/DDBJ databases">
        <title>Genome sequence of Clostridium tepidiprofundi DSM 19306.</title>
        <authorList>
            <person name="Poehlein A."/>
            <person name="Daniel R."/>
        </authorList>
    </citation>
    <scope>NUCLEOTIDE SEQUENCE [LARGE SCALE GENOMIC DNA]</scope>
    <source>
        <strain evidence="9 10">DSM 19306</strain>
    </source>
</reference>
<comment type="function">
    <text evidence="7">Catalyzes the transfer of a ribosyl phosphate group from 5-phosphoribose 1-diphosphate to orotate, leading to the formation of orotidine monophosphate (OMP).</text>
</comment>
<feature type="binding site" description="in other chain" evidence="7">
    <location>
        <begin position="113"/>
        <end position="121"/>
    </location>
    <ligand>
        <name>5-phospho-alpha-D-ribose 1-diphosphate</name>
        <dbReference type="ChEBI" id="CHEBI:58017"/>
        <note>ligand shared between dimeric partners</note>
    </ligand>
</feature>
<dbReference type="InterPro" id="IPR023031">
    <property type="entry name" value="OPRT"/>
</dbReference>
<dbReference type="AlphaFoldDB" id="A0A151AUZ4"/>
<evidence type="ECO:0000256" key="4">
    <source>
        <dbReference type="ARBA" id="ARBA00022679"/>
    </source>
</evidence>
<comment type="caution">
    <text evidence="9">The sequence shown here is derived from an EMBL/GenBank/DDBJ whole genome shotgun (WGS) entry which is preliminary data.</text>
</comment>
<keyword evidence="10" id="KW-1185">Reference proteome</keyword>
<keyword evidence="3 7" id="KW-0328">Glycosyltransferase</keyword>
<dbReference type="Pfam" id="PF00156">
    <property type="entry name" value="Pribosyltran"/>
    <property type="match status" value="1"/>
</dbReference>
<gene>
    <name evidence="7 9" type="primary">pyrE</name>
    <name evidence="9" type="ORF">CLTEP_23730</name>
</gene>
<evidence type="ECO:0000256" key="1">
    <source>
        <dbReference type="ARBA" id="ARBA00004889"/>
    </source>
</evidence>
<keyword evidence="6 7" id="KW-0665">Pyrimidine biosynthesis</keyword>
<evidence type="ECO:0000256" key="3">
    <source>
        <dbReference type="ARBA" id="ARBA00022676"/>
    </source>
</evidence>
<dbReference type="PATRIC" id="fig|1121338.3.peg.2449"/>
<dbReference type="STRING" id="1121338.CLTEP_23730"/>
<feature type="binding site" evidence="7">
    <location>
        <position position="90"/>
    </location>
    <ligand>
        <name>5-phospho-alpha-D-ribose 1-diphosphate</name>
        <dbReference type="ChEBI" id="CHEBI:58017"/>
        <note>ligand shared between dimeric partners</note>
    </ligand>
</feature>
<comment type="similarity">
    <text evidence="7">Belongs to the purine/pyrimidine phosphoribosyltransferase family. PyrE subfamily.</text>
</comment>
<comment type="cofactor">
    <cofactor evidence="7">
        <name>Mg(2+)</name>
        <dbReference type="ChEBI" id="CHEBI:18420"/>
    </cofactor>
</comment>
<organism evidence="9 10">
    <name type="scientific">Clostridium tepidiprofundi DSM 19306</name>
    <dbReference type="NCBI Taxonomy" id="1121338"/>
    <lineage>
        <taxon>Bacteria</taxon>
        <taxon>Bacillati</taxon>
        <taxon>Bacillota</taxon>
        <taxon>Clostridia</taxon>
        <taxon>Eubacteriales</taxon>
        <taxon>Clostridiaceae</taxon>
        <taxon>Clostridium</taxon>
    </lineage>
</organism>
<dbReference type="HAMAP" id="MF_01208">
    <property type="entry name" value="PyrE"/>
    <property type="match status" value="1"/>
</dbReference>
<evidence type="ECO:0000256" key="2">
    <source>
        <dbReference type="ARBA" id="ARBA00011971"/>
    </source>
</evidence>
<feature type="binding site" evidence="7">
    <location>
        <position position="117"/>
    </location>
    <ligand>
        <name>orotate</name>
        <dbReference type="ChEBI" id="CHEBI:30839"/>
    </ligand>
</feature>
<dbReference type="InterPro" id="IPR006273">
    <property type="entry name" value="Orotate_PRibTrfase_bac"/>
</dbReference>
<dbReference type="NCBIfam" id="TIGR01367">
    <property type="entry name" value="pyrE_Therm"/>
    <property type="match status" value="1"/>
</dbReference>
<comment type="pathway">
    <text evidence="1 7">Pyrimidine metabolism; UMP biosynthesis via de novo pathway; UMP from orotate: step 1/2.</text>
</comment>
<keyword evidence="4 7" id="KW-0808">Transferase</keyword>
<dbReference type="RefSeq" id="WP_066826915.1">
    <property type="nucleotide sequence ID" value="NZ_LTBA01000046.1"/>
</dbReference>
<evidence type="ECO:0000259" key="8">
    <source>
        <dbReference type="Pfam" id="PF00156"/>
    </source>
</evidence>
<dbReference type="GO" id="GO:0044205">
    <property type="term" value="P:'de novo' UMP biosynthetic process"/>
    <property type="evidence" value="ECO:0007669"/>
    <property type="project" value="UniProtKB-UniRule"/>
</dbReference>
<dbReference type="PANTHER" id="PTHR19278:SF9">
    <property type="entry name" value="URIDINE 5'-MONOPHOSPHATE SYNTHASE"/>
    <property type="match status" value="1"/>
</dbReference>
<dbReference type="SUPFAM" id="SSF53271">
    <property type="entry name" value="PRTase-like"/>
    <property type="match status" value="1"/>
</dbReference>
<dbReference type="GO" id="GO:0019856">
    <property type="term" value="P:pyrimidine nucleobase biosynthetic process"/>
    <property type="evidence" value="ECO:0007669"/>
    <property type="project" value="InterPro"/>
</dbReference>
<sequence length="188" mass="20973">MKIDVLEILKECGALLEGHFLLSSGRHSNKYCQCAKLLQYPDKAEQVISVITEKIRDLDFDVIVGPAMGGIIPAYELARQTGKKAIFTERVDGNMTLRRGFEIEKGQKILIVEDVITTGKSSLETVEVVKEFGGEVVGMACIVDRKSSNIEYKIYSAVELYIESYVSEECILCKKGIEYVKPGSRNIK</sequence>
<keyword evidence="5 7" id="KW-0460">Magnesium</keyword>
<name>A0A151AUZ4_9CLOT</name>
<evidence type="ECO:0000256" key="7">
    <source>
        <dbReference type="HAMAP-Rule" id="MF_01208"/>
    </source>
</evidence>